<evidence type="ECO:0000313" key="2">
    <source>
        <dbReference type="Proteomes" id="UP001372834"/>
    </source>
</evidence>
<reference evidence="1 2" key="1">
    <citation type="submission" date="2023-10" db="EMBL/GenBank/DDBJ databases">
        <title>Genomes of two closely related lineages of the louse Polyplax serrata with different host specificities.</title>
        <authorList>
            <person name="Martinu J."/>
            <person name="Tarabai H."/>
            <person name="Stefka J."/>
            <person name="Hypsa V."/>
        </authorList>
    </citation>
    <scope>NUCLEOTIDE SEQUENCE [LARGE SCALE GENOMIC DNA]</scope>
    <source>
        <strain evidence="1">HR10_N</strain>
    </source>
</reference>
<organism evidence="1 2">
    <name type="scientific">Polyplax serrata</name>
    <name type="common">Common mouse louse</name>
    <dbReference type="NCBI Taxonomy" id="468196"/>
    <lineage>
        <taxon>Eukaryota</taxon>
        <taxon>Metazoa</taxon>
        <taxon>Ecdysozoa</taxon>
        <taxon>Arthropoda</taxon>
        <taxon>Hexapoda</taxon>
        <taxon>Insecta</taxon>
        <taxon>Pterygota</taxon>
        <taxon>Neoptera</taxon>
        <taxon>Paraneoptera</taxon>
        <taxon>Psocodea</taxon>
        <taxon>Troctomorpha</taxon>
        <taxon>Phthiraptera</taxon>
        <taxon>Anoplura</taxon>
        <taxon>Polyplacidae</taxon>
        <taxon>Polyplax</taxon>
    </lineage>
</organism>
<sequence length="94" mass="10598">MNVAVTVGNYTAHKGTHSIPSACRSPGATFNIQRSRDQYLVSVYDHISPEMWTVPYFKGCGLYDAQVGLRKKNFYDLQPSVTSQHIYPEEELDA</sequence>
<gene>
    <name evidence="1" type="ORF">RUM43_009344</name>
</gene>
<name>A0AAN8S8H5_POLSC</name>
<accession>A0AAN8S8H5</accession>
<proteinExistence type="predicted"/>
<comment type="caution">
    <text evidence="1">The sequence shown here is derived from an EMBL/GenBank/DDBJ whole genome shotgun (WGS) entry which is preliminary data.</text>
</comment>
<dbReference type="AlphaFoldDB" id="A0AAN8S8H5"/>
<protein>
    <submittedName>
        <fullName evidence="1">Uncharacterized protein</fullName>
    </submittedName>
</protein>
<dbReference type="Proteomes" id="UP001372834">
    <property type="component" value="Unassembled WGS sequence"/>
</dbReference>
<evidence type="ECO:0000313" key="1">
    <source>
        <dbReference type="EMBL" id="KAK6623492.1"/>
    </source>
</evidence>
<dbReference type="EMBL" id="JAWJWE010000038">
    <property type="protein sequence ID" value="KAK6623492.1"/>
    <property type="molecule type" value="Genomic_DNA"/>
</dbReference>